<dbReference type="OrthoDB" id="198652at2759"/>
<protein>
    <recommendedName>
        <fullName evidence="2">LYR motif-containing protein Cup1-like N-terminal domain-containing protein</fullName>
    </recommendedName>
</protein>
<evidence type="ECO:0000313" key="3">
    <source>
        <dbReference type="EMBL" id="KAF9508915.1"/>
    </source>
</evidence>
<comment type="caution">
    <text evidence="3">The sequence shown here is derived from an EMBL/GenBank/DDBJ whole genome shotgun (WGS) entry which is preliminary data.</text>
</comment>
<feature type="domain" description="LYR motif-containing protein Cup1-like N-terminal" evidence="2">
    <location>
        <begin position="17"/>
        <end position="101"/>
    </location>
</feature>
<dbReference type="CDD" id="cd20273">
    <property type="entry name" value="Complex1_LYR_unchar"/>
    <property type="match status" value="1"/>
</dbReference>
<name>A0A9P6DSS5_9AGAM</name>
<sequence length="391" mass="44386">MPTLGVSYAHRKKVIGLFRSLLRESYRLPHLYLRAFWRARISDAFKRNQKLESIELAERKLTSWGQELRRLRAANRGEHLAVKRVLDFAYGRRGKLRQELMARIQSDPSTPEREPLIPANPSRSRPPKLPQSLTALFNFPPARTTGKSISPAQLHNPPTLPLRADPHSEEARLLGPLSLRREVNIHWKYFTEEKSRILPPLEMRMTEAIPDGKIGTKDPDSRVSLIKRGVNPDGTPLFEMLERLATPPPPKLPRRAHRRGPEVLPENPHHSQEINAVPKEVPVLPATSVTRTSHASKPPTRSLRFFRRRYQEILASTPILHYVTTHPADNVSQVGNVLEGKYSVSLSPHALRKSATLGHPFSPPITDEDRIWLEKSGALARPIQEGGKRRS</sequence>
<evidence type="ECO:0000313" key="4">
    <source>
        <dbReference type="Proteomes" id="UP000886523"/>
    </source>
</evidence>
<dbReference type="AlphaFoldDB" id="A0A9P6DSS5"/>
<evidence type="ECO:0000256" key="1">
    <source>
        <dbReference type="SAM" id="MobiDB-lite"/>
    </source>
</evidence>
<feature type="region of interest" description="Disordered" evidence="1">
    <location>
        <begin position="244"/>
        <end position="269"/>
    </location>
</feature>
<proteinExistence type="predicted"/>
<accession>A0A9P6DSS5</accession>
<dbReference type="Proteomes" id="UP000886523">
    <property type="component" value="Unassembled WGS sequence"/>
</dbReference>
<dbReference type="EMBL" id="MU129047">
    <property type="protein sequence ID" value="KAF9508915.1"/>
    <property type="molecule type" value="Genomic_DNA"/>
</dbReference>
<dbReference type="InterPro" id="IPR046896">
    <property type="entry name" value="Cup1-like_N"/>
</dbReference>
<keyword evidence="4" id="KW-1185">Reference proteome</keyword>
<reference evidence="3" key="1">
    <citation type="journal article" date="2020" name="Nat. Commun.">
        <title>Large-scale genome sequencing of mycorrhizal fungi provides insights into the early evolution of symbiotic traits.</title>
        <authorList>
            <person name="Miyauchi S."/>
            <person name="Kiss E."/>
            <person name="Kuo A."/>
            <person name="Drula E."/>
            <person name="Kohler A."/>
            <person name="Sanchez-Garcia M."/>
            <person name="Morin E."/>
            <person name="Andreopoulos B."/>
            <person name="Barry K.W."/>
            <person name="Bonito G."/>
            <person name="Buee M."/>
            <person name="Carver A."/>
            <person name="Chen C."/>
            <person name="Cichocki N."/>
            <person name="Clum A."/>
            <person name="Culley D."/>
            <person name="Crous P.W."/>
            <person name="Fauchery L."/>
            <person name="Girlanda M."/>
            <person name="Hayes R.D."/>
            <person name="Keri Z."/>
            <person name="LaButti K."/>
            <person name="Lipzen A."/>
            <person name="Lombard V."/>
            <person name="Magnuson J."/>
            <person name="Maillard F."/>
            <person name="Murat C."/>
            <person name="Nolan M."/>
            <person name="Ohm R.A."/>
            <person name="Pangilinan J."/>
            <person name="Pereira M.F."/>
            <person name="Perotto S."/>
            <person name="Peter M."/>
            <person name="Pfister S."/>
            <person name="Riley R."/>
            <person name="Sitrit Y."/>
            <person name="Stielow J.B."/>
            <person name="Szollosi G."/>
            <person name="Zifcakova L."/>
            <person name="Stursova M."/>
            <person name="Spatafora J.W."/>
            <person name="Tedersoo L."/>
            <person name="Vaario L.M."/>
            <person name="Yamada A."/>
            <person name="Yan M."/>
            <person name="Wang P."/>
            <person name="Xu J."/>
            <person name="Bruns T."/>
            <person name="Baldrian P."/>
            <person name="Vilgalys R."/>
            <person name="Dunand C."/>
            <person name="Henrissat B."/>
            <person name="Grigoriev I.V."/>
            <person name="Hibbett D."/>
            <person name="Nagy L.G."/>
            <person name="Martin F.M."/>
        </authorList>
    </citation>
    <scope>NUCLEOTIDE SEQUENCE</scope>
    <source>
        <strain evidence="3">UP504</strain>
    </source>
</reference>
<gene>
    <name evidence="3" type="ORF">BS47DRAFT_1349878</name>
</gene>
<feature type="region of interest" description="Disordered" evidence="1">
    <location>
        <begin position="105"/>
        <end position="128"/>
    </location>
</feature>
<evidence type="ECO:0000259" key="2">
    <source>
        <dbReference type="Pfam" id="PF20263"/>
    </source>
</evidence>
<organism evidence="3 4">
    <name type="scientific">Hydnum rufescens UP504</name>
    <dbReference type="NCBI Taxonomy" id="1448309"/>
    <lineage>
        <taxon>Eukaryota</taxon>
        <taxon>Fungi</taxon>
        <taxon>Dikarya</taxon>
        <taxon>Basidiomycota</taxon>
        <taxon>Agaricomycotina</taxon>
        <taxon>Agaricomycetes</taxon>
        <taxon>Cantharellales</taxon>
        <taxon>Hydnaceae</taxon>
        <taxon>Hydnum</taxon>
    </lineage>
</organism>
<dbReference type="Pfam" id="PF20263">
    <property type="entry name" value="LYRM2-like"/>
    <property type="match status" value="1"/>
</dbReference>